<sequence length="97" mass="11186">MAGKNTVKQVRTLELSNSVATTRPYTEDRVENDNAPSVEQISKERPQTFETSLQKSGKIESDMDNEDVFDNNNELGTEHNWRNKNEPKKPKRMYLDA</sequence>
<feature type="region of interest" description="Disordered" evidence="1">
    <location>
        <begin position="1"/>
        <end position="97"/>
    </location>
</feature>
<proteinExistence type="predicted"/>
<feature type="compositionally biased region" description="Polar residues" evidence="1">
    <location>
        <begin position="1"/>
        <end position="24"/>
    </location>
</feature>
<evidence type="ECO:0000313" key="2">
    <source>
        <dbReference type="EMBL" id="CAH2088983.1"/>
    </source>
</evidence>
<organism evidence="2 3">
    <name type="scientific">Euphydryas editha</name>
    <name type="common">Edith's checkerspot</name>
    <dbReference type="NCBI Taxonomy" id="104508"/>
    <lineage>
        <taxon>Eukaryota</taxon>
        <taxon>Metazoa</taxon>
        <taxon>Ecdysozoa</taxon>
        <taxon>Arthropoda</taxon>
        <taxon>Hexapoda</taxon>
        <taxon>Insecta</taxon>
        <taxon>Pterygota</taxon>
        <taxon>Neoptera</taxon>
        <taxon>Endopterygota</taxon>
        <taxon>Lepidoptera</taxon>
        <taxon>Glossata</taxon>
        <taxon>Ditrysia</taxon>
        <taxon>Papilionoidea</taxon>
        <taxon>Nymphalidae</taxon>
        <taxon>Nymphalinae</taxon>
        <taxon>Euphydryas</taxon>
    </lineage>
</organism>
<dbReference type="Proteomes" id="UP001153954">
    <property type="component" value="Unassembled WGS sequence"/>
</dbReference>
<feature type="compositionally biased region" description="Basic and acidic residues" evidence="1">
    <location>
        <begin position="76"/>
        <end position="97"/>
    </location>
</feature>
<reference evidence="2" key="1">
    <citation type="submission" date="2022-03" db="EMBL/GenBank/DDBJ databases">
        <authorList>
            <person name="Tunstrom K."/>
        </authorList>
    </citation>
    <scope>NUCLEOTIDE SEQUENCE</scope>
</reference>
<accession>A0AAU9TSX6</accession>
<evidence type="ECO:0000313" key="3">
    <source>
        <dbReference type="Proteomes" id="UP001153954"/>
    </source>
</evidence>
<name>A0AAU9TSX6_EUPED</name>
<gene>
    <name evidence="2" type="ORF">EEDITHA_LOCUS5084</name>
</gene>
<comment type="caution">
    <text evidence="2">The sequence shown here is derived from an EMBL/GenBank/DDBJ whole genome shotgun (WGS) entry which is preliminary data.</text>
</comment>
<dbReference type="EMBL" id="CAKOGL010000007">
    <property type="protein sequence ID" value="CAH2088983.1"/>
    <property type="molecule type" value="Genomic_DNA"/>
</dbReference>
<evidence type="ECO:0000256" key="1">
    <source>
        <dbReference type="SAM" id="MobiDB-lite"/>
    </source>
</evidence>
<keyword evidence="3" id="KW-1185">Reference proteome</keyword>
<dbReference type="AlphaFoldDB" id="A0AAU9TSX6"/>
<protein>
    <submittedName>
        <fullName evidence="2">Uncharacterized protein</fullName>
    </submittedName>
</protein>